<dbReference type="Proteomes" id="UP000245119">
    <property type="component" value="Linkage Group LG5"/>
</dbReference>
<gene>
    <name evidence="13" type="ORF">C0Q70_09256</name>
</gene>
<evidence type="ECO:0000256" key="10">
    <source>
        <dbReference type="PROSITE-ProRule" id="PRU00469"/>
    </source>
</evidence>
<evidence type="ECO:0000256" key="2">
    <source>
        <dbReference type="ARBA" id="ARBA00023015"/>
    </source>
</evidence>
<keyword evidence="10" id="KW-0863">Zinc-finger</keyword>
<proteinExistence type="predicted"/>
<evidence type="ECO:0000256" key="9">
    <source>
        <dbReference type="ARBA" id="ARBA00045875"/>
    </source>
</evidence>
<evidence type="ECO:0000256" key="6">
    <source>
        <dbReference type="ARBA" id="ARBA00031706"/>
    </source>
</evidence>
<dbReference type="PROSITE" id="PS51134">
    <property type="entry name" value="ZF_TFIIB"/>
    <property type="match status" value="1"/>
</dbReference>
<evidence type="ECO:0000256" key="7">
    <source>
        <dbReference type="ARBA" id="ARBA00039848"/>
    </source>
</evidence>
<evidence type="ECO:0000256" key="1">
    <source>
        <dbReference type="ARBA" id="ARBA00004123"/>
    </source>
</evidence>
<accession>A0A2T7P9A0</accession>
<dbReference type="AlphaFoldDB" id="A0A2T7P9A0"/>
<protein>
    <recommendedName>
        <fullName evidence="7">Transcription factor IIIB 50 kDa subunit</fullName>
    </recommendedName>
    <alternativeName>
        <fullName evidence="8">B-related factor 2</fullName>
    </alternativeName>
    <alternativeName>
        <fullName evidence="6">General transcription factor TFIIB</fullName>
    </alternativeName>
</protein>
<comment type="caution">
    <text evidence="13">The sequence shown here is derived from an EMBL/GenBank/DDBJ whole genome shotgun (WGS) entry which is preliminary data.</text>
</comment>
<comment type="subcellular location">
    <subcellularLocation>
        <location evidence="1">Nucleus</location>
    </subcellularLocation>
</comment>
<dbReference type="EMBL" id="PZQS01000005">
    <property type="protein sequence ID" value="PVD29995.1"/>
    <property type="molecule type" value="Genomic_DNA"/>
</dbReference>
<dbReference type="OMA" id="IPESEMH"/>
<feature type="domain" description="TFIIB-type" evidence="12">
    <location>
        <begin position="9"/>
        <end position="42"/>
    </location>
</feature>
<evidence type="ECO:0000313" key="14">
    <source>
        <dbReference type="Proteomes" id="UP000245119"/>
    </source>
</evidence>
<dbReference type="GO" id="GO:0070897">
    <property type="term" value="P:transcription preinitiation complex assembly"/>
    <property type="evidence" value="ECO:0007669"/>
    <property type="project" value="InterPro"/>
</dbReference>
<dbReference type="Pfam" id="PF21886">
    <property type="entry name" value="BRF2-like_C_cyclin_rpt"/>
    <property type="match status" value="1"/>
</dbReference>
<comment type="function">
    <text evidence="9">General activator of RNA polymerase III transcription. Factor exclusively required for RNA polymerase III transcription of genes with promoter elements upstream of the initiation sites. Contributes to the regulation of gene expression; functions as activator in the absence of oxidative stress. Down-regulates expression of target genes in response to oxidative stress. Overexpression protects cells against apoptosis in response to oxidative stress.</text>
</comment>
<evidence type="ECO:0000256" key="3">
    <source>
        <dbReference type="ARBA" id="ARBA00023159"/>
    </source>
</evidence>
<dbReference type="InterPro" id="IPR000812">
    <property type="entry name" value="TFIIB"/>
</dbReference>
<dbReference type="OrthoDB" id="2121711at2759"/>
<dbReference type="PANTHER" id="PTHR11618:SF13">
    <property type="entry name" value="TRANSCRIPTION INITIATION FACTOR IIB"/>
    <property type="match status" value="1"/>
</dbReference>
<feature type="compositionally biased region" description="Low complexity" evidence="11">
    <location>
        <begin position="80"/>
        <end position="90"/>
    </location>
</feature>
<dbReference type="Gene3D" id="1.10.472.10">
    <property type="entry name" value="Cyclin-like"/>
    <property type="match status" value="1"/>
</dbReference>
<evidence type="ECO:0000259" key="12">
    <source>
        <dbReference type="PROSITE" id="PS51134"/>
    </source>
</evidence>
<keyword evidence="10" id="KW-0479">Metal-binding</keyword>
<keyword evidence="14" id="KW-1185">Reference proteome</keyword>
<dbReference type="PANTHER" id="PTHR11618">
    <property type="entry name" value="TRANSCRIPTION INITIATION FACTOR IIB-RELATED"/>
    <property type="match status" value="1"/>
</dbReference>
<dbReference type="GO" id="GO:0008270">
    <property type="term" value="F:zinc ion binding"/>
    <property type="evidence" value="ECO:0007669"/>
    <property type="project" value="UniProtKB-KW"/>
</dbReference>
<keyword evidence="10" id="KW-0862">Zinc</keyword>
<keyword evidence="5" id="KW-0539">Nucleus</keyword>
<keyword evidence="3" id="KW-0010">Activator</keyword>
<dbReference type="GO" id="GO:0097550">
    <property type="term" value="C:transcription preinitiation complex"/>
    <property type="evidence" value="ECO:0007669"/>
    <property type="project" value="TreeGrafter"/>
</dbReference>
<sequence>MSFSLLATEGSECPECGEKALVTEYVGGFPKSVCSDCGTVLDESDLDYIYANEEDKTGDFADEVYEESIDGQDTEQNPISSSSKPPKYSSVTANSEKEKPLNYNGSQENTAYLQQAPRTCESCHGRNLTQELINGNEQLICRDCGYFVEEDNFVSTREVAVIDGQGDTTYGWVRAPKPKFTGEGRQPPEGKTLGIKATNVVSRALNLDAELTEQAVKLYEKIYETEGVKRASISFKEAIGATCAYFIARENGVQVTFKFLQNQSGIKNIKLLTKALRTVESENSQSTSYLRLESLVSPILANACFSPEFQVKVSHLISICEKGWVTQGRKQSNIIVPAAYIVWQAGDVPRRFKKSLSEFCTDFKLHYFTRNASETLQIIRNLLITLAKQLPWVKPPIDKRKMLFHIDDIIKYQRTVFSKVEGERNLSKSTVGASIPNENCVHQSLPPLHPPSMNRKMAEIDPKDLEICLPQGMTHADLDKPELAESEFEEELSVYLSTEEEVQAKKICLGFSHCRK</sequence>
<dbReference type="GO" id="GO:0005634">
    <property type="term" value="C:nucleus"/>
    <property type="evidence" value="ECO:0007669"/>
    <property type="project" value="UniProtKB-SubCell"/>
</dbReference>
<evidence type="ECO:0000313" key="13">
    <source>
        <dbReference type="EMBL" id="PVD29995.1"/>
    </source>
</evidence>
<evidence type="ECO:0000256" key="8">
    <source>
        <dbReference type="ARBA" id="ARBA00042630"/>
    </source>
</evidence>
<keyword evidence="4" id="KW-0804">Transcription</keyword>
<dbReference type="InterPro" id="IPR054078">
    <property type="entry name" value="BRF2-like_C"/>
</dbReference>
<feature type="region of interest" description="Disordered" evidence="11">
    <location>
        <begin position="69"/>
        <end position="104"/>
    </location>
</feature>
<evidence type="ECO:0000256" key="11">
    <source>
        <dbReference type="SAM" id="MobiDB-lite"/>
    </source>
</evidence>
<dbReference type="Gene3D" id="2.20.25.10">
    <property type="match status" value="2"/>
</dbReference>
<name>A0A2T7P9A0_POMCA</name>
<keyword evidence="2" id="KW-0805">Transcription regulation</keyword>
<evidence type="ECO:0000256" key="5">
    <source>
        <dbReference type="ARBA" id="ARBA00023242"/>
    </source>
</evidence>
<organism evidence="13 14">
    <name type="scientific">Pomacea canaliculata</name>
    <name type="common">Golden apple snail</name>
    <dbReference type="NCBI Taxonomy" id="400727"/>
    <lineage>
        <taxon>Eukaryota</taxon>
        <taxon>Metazoa</taxon>
        <taxon>Spiralia</taxon>
        <taxon>Lophotrochozoa</taxon>
        <taxon>Mollusca</taxon>
        <taxon>Gastropoda</taxon>
        <taxon>Caenogastropoda</taxon>
        <taxon>Architaenioglossa</taxon>
        <taxon>Ampullarioidea</taxon>
        <taxon>Ampullariidae</taxon>
        <taxon>Pomacea</taxon>
    </lineage>
</organism>
<dbReference type="InterPro" id="IPR013137">
    <property type="entry name" value="Znf_TFIIB"/>
</dbReference>
<evidence type="ECO:0000256" key="4">
    <source>
        <dbReference type="ARBA" id="ARBA00023163"/>
    </source>
</evidence>
<reference evidence="13 14" key="1">
    <citation type="submission" date="2018-04" db="EMBL/GenBank/DDBJ databases">
        <title>The genome of golden apple snail Pomacea canaliculata provides insight into stress tolerance and invasive adaptation.</title>
        <authorList>
            <person name="Liu C."/>
            <person name="Liu B."/>
            <person name="Ren Y."/>
            <person name="Zhang Y."/>
            <person name="Wang H."/>
            <person name="Li S."/>
            <person name="Jiang F."/>
            <person name="Yin L."/>
            <person name="Zhang G."/>
            <person name="Qian W."/>
            <person name="Fan W."/>
        </authorList>
    </citation>
    <scope>NUCLEOTIDE SEQUENCE [LARGE SCALE GENOMIC DNA]</scope>
    <source>
        <strain evidence="13">SZHN2017</strain>
        <tissue evidence="13">Muscle</tissue>
    </source>
</reference>
<dbReference type="STRING" id="400727.A0A2T7P9A0"/>
<dbReference type="SUPFAM" id="SSF57783">
    <property type="entry name" value="Zinc beta-ribbon"/>
    <property type="match status" value="1"/>
</dbReference>